<dbReference type="EMBL" id="FNFP01000011">
    <property type="protein sequence ID" value="SDL24657.1"/>
    <property type="molecule type" value="Genomic_DNA"/>
</dbReference>
<organism evidence="1 2">
    <name type="scientific">Natronincola ferrireducens</name>
    <dbReference type="NCBI Taxonomy" id="393762"/>
    <lineage>
        <taxon>Bacteria</taxon>
        <taxon>Bacillati</taxon>
        <taxon>Bacillota</taxon>
        <taxon>Clostridia</taxon>
        <taxon>Peptostreptococcales</taxon>
        <taxon>Natronincolaceae</taxon>
        <taxon>Natronincola</taxon>
    </lineage>
</organism>
<gene>
    <name evidence="1" type="ORF">SAMN05660472_02874</name>
</gene>
<proteinExistence type="predicted"/>
<dbReference type="Proteomes" id="UP000198718">
    <property type="component" value="Unassembled WGS sequence"/>
</dbReference>
<dbReference type="RefSeq" id="WP_090554847.1">
    <property type="nucleotide sequence ID" value="NZ_FNFP01000011.1"/>
</dbReference>
<sequence length="193" mass="22575">MSKKLEEIIDFMIDEKGSPVEINNMEAWALIWDATDNVHYYNDKFIRCKELIETGDKIFLIDENHTYLIISQVALKENHYRARLRKCNQLLLKEIPGEEVIVGYDPMGRPIYEYTDPQDIYFPAIAENRAMDIKSNQPIVLLENEIMAILQDNIENREHFIEDERFKVVGKEYRVIGVGRLQNGLITIKGELV</sequence>
<accession>A0A1G9IHK8</accession>
<evidence type="ECO:0000313" key="1">
    <source>
        <dbReference type="EMBL" id="SDL24657.1"/>
    </source>
</evidence>
<protein>
    <submittedName>
        <fullName evidence="1">Uncharacterized protein</fullName>
    </submittedName>
</protein>
<dbReference type="OrthoDB" id="2533640at2"/>
<evidence type="ECO:0000313" key="2">
    <source>
        <dbReference type="Proteomes" id="UP000198718"/>
    </source>
</evidence>
<reference evidence="1 2" key="1">
    <citation type="submission" date="2016-10" db="EMBL/GenBank/DDBJ databases">
        <authorList>
            <person name="de Groot N.N."/>
        </authorList>
    </citation>
    <scope>NUCLEOTIDE SEQUENCE [LARGE SCALE GENOMIC DNA]</scope>
    <source>
        <strain evidence="1 2">DSM 18346</strain>
    </source>
</reference>
<name>A0A1G9IHK8_9FIRM</name>
<dbReference type="AlphaFoldDB" id="A0A1G9IHK8"/>
<keyword evidence="2" id="KW-1185">Reference proteome</keyword>
<dbReference type="STRING" id="393762.SAMN05660472_02874"/>